<dbReference type="KEGG" id="psua:FLK61_25800"/>
<evidence type="ECO:0000256" key="5">
    <source>
        <dbReference type="ARBA" id="ARBA00022989"/>
    </source>
</evidence>
<dbReference type="InterPro" id="IPR035952">
    <property type="entry name" value="Rhomboid-like_sf"/>
</dbReference>
<evidence type="ECO:0000313" key="10">
    <source>
        <dbReference type="Proteomes" id="UP000318138"/>
    </source>
</evidence>
<evidence type="ECO:0000313" key="9">
    <source>
        <dbReference type="EMBL" id="QKS70186.1"/>
    </source>
</evidence>
<evidence type="ECO:0000256" key="3">
    <source>
        <dbReference type="ARBA" id="ARBA00022692"/>
    </source>
</evidence>
<feature type="transmembrane region" description="Helical" evidence="7">
    <location>
        <begin position="97"/>
        <end position="116"/>
    </location>
</feature>
<dbReference type="PANTHER" id="PTHR43731:SF14">
    <property type="entry name" value="PRESENILIN-ASSOCIATED RHOMBOID-LIKE PROTEIN, MITOCHONDRIAL"/>
    <property type="match status" value="1"/>
</dbReference>
<feature type="transmembrane region" description="Helical" evidence="7">
    <location>
        <begin position="12"/>
        <end position="31"/>
    </location>
</feature>
<dbReference type="GO" id="GO:0004252">
    <property type="term" value="F:serine-type endopeptidase activity"/>
    <property type="evidence" value="ECO:0007669"/>
    <property type="project" value="InterPro"/>
</dbReference>
<dbReference type="SUPFAM" id="SSF144091">
    <property type="entry name" value="Rhomboid-like"/>
    <property type="match status" value="1"/>
</dbReference>
<protein>
    <submittedName>
        <fullName evidence="9">Rhomboid family intramembrane serine protease</fullName>
    </submittedName>
</protein>
<organism evidence="9 10">
    <name type="scientific">Paenalkalicoccus suaedae</name>
    <dbReference type="NCBI Taxonomy" id="2592382"/>
    <lineage>
        <taxon>Bacteria</taxon>
        <taxon>Bacillati</taxon>
        <taxon>Bacillota</taxon>
        <taxon>Bacilli</taxon>
        <taxon>Bacillales</taxon>
        <taxon>Bacillaceae</taxon>
        <taxon>Paenalkalicoccus</taxon>
    </lineage>
</organism>
<evidence type="ECO:0000256" key="2">
    <source>
        <dbReference type="ARBA" id="ARBA00009045"/>
    </source>
</evidence>
<reference evidence="10" key="1">
    <citation type="submission" date="2019-07" db="EMBL/GenBank/DDBJ databases">
        <title>Bacillus alkalisoli sp. nov. isolated from saline soil.</title>
        <authorList>
            <person name="Sun J.-Q."/>
            <person name="Xu L."/>
        </authorList>
    </citation>
    <scope>NUCLEOTIDE SEQUENCE [LARGE SCALE GENOMIC DNA]</scope>
    <source>
        <strain evidence="10">M4U3P1</strain>
    </source>
</reference>
<keyword evidence="9" id="KW-0645">Protease</keyword>
<dbReference type="EMBL" id="CP041372">
    <property type="protein sequence ID" value="QKS70186.1"/>
    <property type="molecule type" value="Genomic_DNA"/>
</dbReference>
<evidence type="ECO:0000259" key="8">
    <source>
        <dbReference type="Pfam" id="PF01694"/>
    </source>
</evidence>
<keyword evidence="5 7" id="KW-1133">Transmembrane helix</keyword>
<dbReference type="Gene3D" id="1.20.1540.10">
    <property type="entry name" value="Rhomboid-like"/>
    <property type="match status" value="1"/>
</dbReference>
<feature type="transmembrane region" description="Helical" evidence="7">
    <location>
        <begin position="152"/>
        <end position="169"/>
    </location>
</feature>
<evidence type="ECO:0000256" key="4">
    <source>
        <dbReference type="ARBA" id="ARBA00022801"/>
    </source>
</evidence>
<dbReference type="InterPro" id="IPR050925">
    <property type="entry name" value="Rhomboid_protease_S54"/>
</dbReference>
<dbReference type="GO" id="GO:0016020">
    <property type="term" value="C:membrane"/>
    <property type="evidence" value="ECO:0007669"/>
    <property type="project" value="UniProtKB-SubCell"/>
</dbReference>
<evidence type="ECO:0000256" key="7">
    <source>
        <dbReference type="SAM" id="Phobius"/>
    </source>
</evidence>
<feature type="transmembrane region" description="Helical" evidence="7">
    <location>
        <begin position="122"/>
        <end position="140"/>
    </location>
</feature>
<name>A0A859FD98_9BACI</name>
<proteinExistence type="inferred from homology"/>
<keyword evidence="3 7" id="KW-0812">Transmembrane</keyword>
<evidence type="ECO:0000256" key="1">
    <source>
        <dbReference type="ARBA" id="ARBA00004141"/>
    </source>
</evidence>
<dbReference type="PANTHER" id="PTHR43731">
    <property type="entry name" value="RHOMBOID PROTEASE"/>
    <property type="match status" value="1"/>
</dbReference>
<dbReference type="GO" id="GO:0006508">
    <property type="term" value="P:proteolysis"/>
    <property type="evidence" value="ECO:0007669"/>
    <property type="project" value="UniProtKB-KW"/>
</dbReference>
<sequence length="251" mass="28836">MFIRNESFGEFLRKYKVVSALIFINLVLYMWTDWFGFLGGDEIYWLGIGNNVYVAFGEYWRLVTPIFLHAGLMHVAFNSFSLFLFGPALERMLGRGTFLMVYLGTGIFANVVYYFLGDPRAWHLGASGAVYGLFGIYLYMVLVRKDLINSQNAQLITVIIVIGVIMTFINPNINIIAHIFGLIAGALLAPLTLSKVTRESYYQNVHDQDDVGFDPDRWKKRERFRQAKWVYIAGGFGLMVLFFYVVDLIFF</sequence>
<feature type="transmembrane region" description="Helical" evidence="7">
    <location>
        <begin position="175"/>
        <end position="193"/>
    </location>
</feature>
<feature type="transmembrane region" description="Helical" evidence="7">
    <location>
        <begin position="66"/>
        <end position="85"/>
    </location>
</feature>
<feature type="domain" description="Peptidase S54 rhomboid" evidence="8">
    <location>
        <begin position="57"/>
        <end position="193"/>
    </location>
</feature>
<feature type="transmembrane region" description="Helical" evidence="7">
    <location>
        <begin position="229"/>
        <end position="250"/>
    </location>
</feature>
<keyword evidence="4" id="KW-0378">Hydrolase</keyword>
<comment type="similarity">
    <text evidence="2">Belongs to the peptidase S54 family.</text>
</comment>
<dbReference type="Pfam" id="PF01694">
    <property type="entry name" value="Rhomboid"/>
    <property type="match status" value="1"/>
</dbReference>
<keyword evidence="10" id="KW-1185">Reference proteome</keyword>
<comment type="subcellular location">
    <subcellularLocation>
        <location evidence="1">Membrane</location>
        <topology evidence="1">Multi-pass membrane protein</topology>
    </subcellularLocation>
</comment>
<gene>
    <name evidence="9" type="ORF">FLK61_25800</name>
</gene>
<dbReference type="Proteomes" id="UP000318138">
    <property type="component" value="Chromosome"/>
</dbReference>
<evidence type="ECO:0000256" key="6">
    <source>
        <dbReference type="ARBA" id="ARBA00023136"/>
    </source>
</evidence>
<dbReference type="InterPro" id="IPR022764">
    <property type="entry name" value="Peptidase_S54_rhomboid_dom"/>
</dbReference>
<keyword evidence="6 7" id="KW-0472">Membrane</keyword>
<accession>A0A859FD98</accession>
<dbReference type="AlphaFoldDB" id="A0A859FD98"/>